<feature type="coiled-coil region" evidence="1">
    <location>
        <begin position="253"/>
        <end position="326"/>
    </location>
</feature>
<dbReference type="CDD" id="cd22997">
    <property type="entry name" value="GT_LH"/>
    <property type="match status" value="1"/>
</dbReference>
<dbReference type="Pfam" id="PF25342">
    <property type="entry name" value="GT_PLOD"/>
    <property type="match status" value="1"/>
</dbReference>
<comment type="caution">
    <text evidence="3">The sequence shown here is derived from an EMBL/GenBank/DDBJ whole genome shotgun (WGS) entry which is preliminary data.</text>
</comment>
<sequence>AELAKRVRSLEESVGLKAGKLKACQEGLLEKVRVPDSRAQVRDSLQKDVQMWKAQFELAAKMKADVEREFAHFRQESLGKELREKQEQHEELLAKQEELKDKKATLEEEALRLDREIQAREANVAQRTKSVADLRQEVLSEVERAKASLAEAESSLASRKAEASAAQQQMIERRDALEQELERLTADAEAEKRELERKIQVERAGAESLREAFERLRTEQRDSYKAAVEGPSQQIFAVEASISEIQQTADHELAGLRQRSEKLSLRSEELEGELSRLQAKLSHTELEVHEGTRRVNHTKENNRLAREALQKEKGTKLEELKQATSAQLQQGRATVTVATAALVATAVLIPAVRNANDLVLLLPQAVSRGGGPALLWRRPCCRALGAPAFLRPGPRLPGLSQARRSARSAATVSRSMQVPAADGPRVHVLACATEYRQETAILQRSAARNGFRFHAVGLGQPWNGFATKFRTYEQSLQRLLGKAAIRPDDYVMLMDAWDTVILAPVEELLAKVSVLPRDTILCGSERVCGPNHFLVGQIEQLYPDGRTPWRYPNSGGLVGQAGAMATLLHALVHDTEDGLVLPEEENDQVRLHDFLLARADVGRPFPFVLDTECRVFQCMYEEQPQWDSVRETAPATARAATHTRPRMVNRLTGEKPVVAHGNGHTGRWFLSAMYSEMRLLEQLGLTMEELSHLKHEMPVPPGTMVTEDIKAEYCPWWYMPGMHKGATDGFATFRMIREMQCGGGAKGSGKGFLR</sequence>
<keyword evidence="1" id="KW-0175">Coiled coil</keyword>
<feature type="coiled-coil region" evidence="1">
    <location>
        <begin position="75"/>
        <end position="212"/>
    </location>
</feature>
<dbReference type="PANTHER" id="PTHR23159:SF60">
    <property type="entry name" value="SPINDLE ASSEMBLY ABNORMAL PROTEIN 4"/>
    <property type="match status" value="1"/>
</dbReference>
<protein>
    <recommendedName>
        <fullName evidence="2">PLOD1-3-like GT domain-containing protein</fullName>
    </recommendedName>
</protein>
<dbReference type="EMBL" id="CAJNNV010007404">
    <property type="protein sequence ID" value="CAE8594894.1"/>
    <property type="molecule type" value="Genomic_DNA"/>
</dbReference>
<dbReference type="InterPro" id="IPR057589">
    <property type="entry name" value="GT_PLOD"/>
</dbReference>
<dbReference type="AlphaFoldDB" id="A0A813DZ73"/>
<dbReference type="OrthoDB" id="69177at2759"/>
<reference evidence="3" key="1">
    <citation type="submission" date="2021-02" db="EMBL/GenBank/DDBJ databases">
        <authorList>
            <person name="Dougan E. K."/>
            <person name="Rhodes N."/>
            <person name="Thang M."/>
            <person name="Chan C."/>
        </authorList>
    </citation>
    <scope>NUCLEOTIDE SEQUENCE</scope>
</reference>
<proteinExistence type="predicted"/>
<keyword evidence="4" id="KW-1185">Reference proteome</keyword>
<accession>A0A813DZ73</accession>
<name>A0A813DZ73_POLGL</name>
<gene>
    <name evidence="3" type="ORF">PGLA1383_LOCUS13416</name>
</gene>
<evidence type="ECO:0000313" key="3">
    <source>
        <dbReference type="EMBL" id="CAE8594894.1"/>
    </source>
</evidence>
<feature type="domain" description="PLOD1-3-like GT" evidence="2">
    <location>
        <begin position="425"/>
        <end position="665"/>
    </location>
</feature>
<dbReference type="PANTHER" id="PTHR23159">
    <property type="entry name" value="CENTROSOMAL PROTEIN 2"/>
    <property type="match status" value="1"/>
</dbReference>
<evidence type="ECO:0000313" key="4">
    <source>
        <dbReference type="Proteomes" id="UP000654075"/>
    </source>
</evidence>
<dbReference type="Proteomes" id="UP000654075">
    <property type="component" value="Unassembled WGS sequence"/>
</dbReference>
<evidence type="ECO:0000256" key="1">
    <source>
        <dbReference type="SAM" id="Coils"/>
    </source>
</evidence>
<evidence type="ECO:0000259" key="2">
    <source>
        <dbReference type="Pfam" id="PF25342"/>
    </source>
</evidence>
<feature type="non-terminal residue" evidence="3">
    <location>
        <position position="754"/>
    </location>
</feature>
<organism evidence="3 4">
    <name type="scientific">Polarella glacialis</name>
    <name type="common">Dinoflagellate</name>
    <dbReference type="NCBI Taxonomy" id="89957"/>
    <lineage>
        <taxon>Eukaryota</taxon>
        <taxon>Sar</taxon>
        <taxon>Alveolata</taxon>
        <taxon>Dinophyceae</taxon>
        <taxon>Suessiales</taxon>
        <taxon>Suessiaceae</taxon>
        <taxon>Polarella</taxon>
    </lineage>
</organism>